<protein>
    <submittedName>
        <fullName evidence="1">Uncharacterized protein</fullName>
    </submittedName>
</protein>
<dbReference type="PANTHER" id="PTHR33050:SF7">
    <property type="entry name" value="RIBONUCLEASE H"/>
    <property type="match status" value="1"/>
</dbReference>
<name>A0AAE0KSN9_9CHLO</name>
<gene>
    <name evidence="1" type="ORF">CYMTET_31991</name>
</gene>
<evidence type="ECO:0000313" key="2">
    <source>
        <dbReference type="Proteomes" id="UP001190700"/>
    </source>
</evidence>
<dbReference type="InterPro" id="IPR052055">
    <property type="entry name" value="Hepadnavirus_pol/RT"/>
</dbReference>
<reference evidence="1 2" key="1">
    <citation type="journal article" date="2015" name="Genome Biol. Evol.">
        <title>Comparative Genomics of a Bacterivorous Green Alga Reveals Evolutionary Causalities and Consequences of Phago-Mixotrophic Mode of Nutrition.</title>
        <authorList>
            <person name="Burns J.A."/>
            <person name="Paasch A."/>
            <person name="Narechania A."/>
            <person name="Kim E."/>
        </authorList>
    </citation>
    <scope>NUCLEOTIDE SEQUENCE [LARGE SCALE GENOMIC DNA]</scope>
    <source>
        <strain evidence="1 2">PLY_AMNH</strain>
    </source>
</reference>
<dbReference type="CDD" id="cd09275">
    <property type="entry name" value="RNase_HI_RT_DIRS1"/>
    <property type="match status" value="1"/>
</dbReference>
<organism evidence="1 2">
    <name type="scientific">Cymbomonas tetramitiformis</name>
    <dbReference type="NCBI Taxonomy" id="36881"/>
    <lineage>
        <taxon>Eukaryota</taxon>
        <taxon>Viridiplantae</taxon>
        <taxon>Chlorophyta</taxon>
        <taxon>Pyramimonadophyceae</taxon>
        <taxon>Pyramimonadales</taxon>
        <taxon>Pyramimonadaceae</taxon>
        <taxon>Cymbomonas</taxon>
    </lineage>
</organism>
<comment type="caution">
    <text evidence="1">The sequence shown here is derived from an EMBL/GenBank/DDBJ whole genome shotgun (WGS) entry which is preliminary data.</text>
</comment>
<dbReference type="PANTHER" id="PTHR33050">
    <property type="entry name" value="REVERSE TRANSCRIPTASE DOMAIN-CONTAINING PROTEIN"/>
    <property type="match status" value="1"/>
</dbReference>
<dbReference type="AlphaFoldDB" id="A0AAE0KSN9"/>
<dbReference type="Proteomes" id="UP001190700">
    <property type="component" value="Unassembled WGS sequence"/>
</dbReference>
<dbReference type="SUPFAM" id="SSF56672">
    <property type="entry name" value="DNA/RNA polymerases"/>
    <property type="match status" value="1"/>
</dbReference>
<keyword evidence="2" id="KW-1185">Reference proteome</keyword>
<proteinExistence type="predicted"/>
<accession>A0AAE0KSN9</accession>
<dbReference type="InterPro" id="IPR043502">
    <property type="entry name" value="DNA/RNA_pol_sf"/>
</dbReference>
<dbReference type="EMBL" id="LGRX02019093">
    <property type="protein sequence ID" value="KAK3258994.1"/>
    <property type="molecule type" value="Genomic_DNA"/>
</dbReference>
<evidence type="ECO:0000313" key="1">
    <source>
        <dbReference type="EMBL" id="KAK3258994.1"/>
    </source>
</evidence>
<sequence>MIGIHPAYWRRHWWLVSRQCGGLARPAHAATARVLPYKDVFLMLWSSEAEALQLVKHLGLEVDITDEQFKVSPQRIEEIWAVSSLSAWGGVLNLRVSVRGFWSRELGCHITHLELEAVTSTVQTFLQELKGRAVLLRCDNQAVVHMLAHFTSRDPALMWRIRRLWILLNLHNIELTAKYICNEANEWANQLSRIGRWMTGG</sequence>